<organism evidence="2">
    <name type="scientific">mine drainage metagenome</name>
    <dbReference type="NCBI Taxonomy" id="410659"/>
    <lineage>
        <taxon>unclassified sequences</taxon>
        <taxon>metagenomes</taxon>
        <taxon>ecological metagenomes</taxon>
    </lineage>
</organism>
<proteinExistence type="predicted"/>
<feature type="region of interest" description="Disordered" evidence="1">
    <location>
        <begin position="105"/>
        <end position="135"/>
    </location>
</feature>
<accession>A0A1J5SFE1</accession>
<dbReference type="EMBL" id="MLJW01000072">
    <property type="protein sequence ID" value="OIR02760.1"/>
    <property type="molecule type" value="Genomic_DNA"/>
</dbReference>
<name>A0A1J5SFE1_9ZZZZ</name>
<sequence>MQTPIIQTQEADEGLAQGEAMLDQWRTVRQSFYQQKMDDATREYCVALEKKIFAMSDSDYYSVSRILSAYARIKERTGSDDYHAALMLADSAFQTVANALFAAERTLEGPDNRPQRHAPRERESLRAPHRTDNQF</sequence>
<evidence type="ECO:0000313" key="2">
    <source>
        <dbReference type="EMBL" id="OIR02760.1"/>
    </source>
</evidence>
<protein>
    <submittedName>
        <fullName evidence="2">Uncharacterized protein</fullName>
    </submittedName>
</protein>
<dbReference type="AlphaFoldDB" id="A0A1J5SFE1"/>
<reference evidence="2" key="1">
    <citation type="submission" date="2016-10" db="EMBL/GenBank/DDBJ databases">
        <title>Sequence of Gallionella enrichment culture.</title>
        <authorList>
            <person name="Poehlein A."/>
            <person name="Muehling M."/>
            <person name="Daniel R."/>
        </authorList>
    </citation>
    <scope>NUCLEOTIDE SEQUENCE</scope>
</reference>
<gene>
    <name evidence="2" type="ORF">GALL_152140</name>
</gene>
<comment type="caution">
    <text evidence="2">The sequence shown here is derived from an EMBL/GenBank/DDBJ whole genome shotgun (WGS) entry which is preliminary data.</text>
</comment>
<evidence type="ECO:0000256" key="1">
    <source>
        <dbReference type="SAM" id="MobiDB-lite"/>
    </source>
</evidence>